<dbReference type="GO" id="GO:0005938">
    <property type="term" value="C:cell cortex"/>
    <property type="evidence" value="ECO:0007669"/>
    <property type="project" value="TreeGrafter"/>
</dbReference>
<accession>A0A854QEE7</accession>
<dbReference type="Proteomes" id="UP000199727">
    <property type="component" value="Unassembled WGS sequence"/>
</dbReference>
<evidence type="ECO:0000256" key="5">
    <source>
        <dbReference type="ARBA" id="ARBA00023017"/>
    </source>
</evidence>
<organism evidence="11 12">
    <name type="scientific">Cryptococcus neoformans Tu259-1</name>
    <dbReference type="NCBI Taxonomy" id="1230072"/>
    <lineage>
        <taxon>Eukaryota</taxon>
        <taxon>Fungi</taxon>
        <taxon>Dikarya</taxon>
        <taxon>Basidiomycota</taxon>
        <taxon>Agaricomycotina</taxon>
        <taxon>Tremellomycetes</taxon>
        <taxon>Tremellales</taxon>
        <taxon>Cryptococcaceae</taxon>
        <taxon>Cryptococcus</taxon>
        <taxon>Cryptococcus neoformans species complex</taxon>
    </lineage>
</organism>
<dbReference type="InterPro" id="IPR022157">
    <property type="entry name" value="Dynactin"/>
</dbReference>
<evidence type="ECO:0000256" key="3">
    <source>
        <dbReference type="ARBA" id="ARBA00022490"/>
    </source>
</evidence>
<dbReference type="GO" id="GO:0005634">
    <property type="term" value="C:nucleus"/>
    <property type="evidence" value="ECO:0007669"/>
    <property type="project" value="TreeGrafter"/>
</dbReference>
<dbReference type="PROSITE" id="PS00845">
    <property type="entry name" value="CAP_GLY_1"/>
    <property type="match status" value="1"/>
</dbReference>
<feature type="compositionally biased region" description="Basic and acidic residues" evidence="9">
    <location>
        <begin position="251"/>
        <end position="260"/>
    </location>
</feature>
<evidence type="ECO:0000256" key="2">
    <source>
        <dbReference type="ARBA" id="ARBA00011010"/>
    </source>
</evidence>
<dbReference type="GO" id="GO:0051010">
    <property type="term" value="F:microtubule plus-end binding"/>
    <property type="evidence" value="ECO:0007669"/>
    <property type="project" value="TreeGrafter"/>
</dbReference>
<dbReference type="SUPFAM" id="SSF74924">
    <property type="entry name" value="Cap-Gly domain"/>
    <property type="match status" value="1"/>
</dbReference>
<keyword evidence="7" id="KW-0206">Cytoskeleton</keyword>
<feature type="compositionally biased region" description="Low complexity" evidence="9">
    <location>
        <begin position="1171"/>
        <end position="1193"/>
    </location>
</feature>
<feature type="compositionally biased region" description="Low complexity" evidence="9">
    <location>
        <begin position="124"/>
        <end position="161"/>
    </location>
</feature>
<feature type="compositionally biased region" description="Low complexity" evidence="9">
    <location>
        <begin position="96"/>
        <end position="110"/>
    </location>
</feature>
<feature type="coiled-coil region" evidence="8">
    <location>
        <begin position="1119"/>
        <end position="1146"/>
    </location>
</feature>
<feature type="compositionally biased region" description="Polar residues" evidence="9">
    <location>
        <begin position="1087"/>
        <end position="1099"/>
    </location>
</feature>
<keyword evidence="5" id="KW-0243">Dynein</keyword>
<comment type="similarity">
    <text evidence="2">Belongs to the dynactin 150 kDa subunit family.</text>
</comment>
<sequence length="1274" mass="140645">MTSQEVPIDAKVQVSAGIGYVRWTGANPGFAAGKWVGVELFEPGGKNDGSVKGERYFECKPNHGVFVRPSQVRILEAPKPTETPHPQSTRPHATPSAHRLASASSARASSPQKQPTTRSTAPFTPSQTSRVVSSSSSAEAVVPSTAPMARRPSSSSSSRPSQGIFKRPPSVLDARALTTATKEIEHAASQSIVSAPPGRISSPTRRAVSPTPSISQQSRTRSISSAFVTPPDPATLEQASTQPQLLSKPPSPDEEHSSLAQKRELEELHIKIRILENKKHEDQEKIRDLETRVGEADSLKAARVRLQAKFQEIQSSLLKAQRQARDLQSENSILETRAAEALDQLEMAALDREVAEEKAEAAEADIVKLGEKVAELEMEVALLKEENAEYEKPVGGIVGERTSLAFVQLEKHNERLKEALIRLRDVSAEAERDHKVKIAELEKALTSQEDLINQLEFAEAKLANAESQVEDLKQQLDDALGAEDMLEQLTDRNLQMGERIEEMRLTIEDLEAIKDLNDELEEGHIEAEKQLNEEIEALTAQLRQERVRSGELDALVLDMETTINQFRDLVASLQSELETIRLQQITRESNTASTSKESQALMNLNLKLQSTAAKAQSKTIDLELKKLEACQLAEHLRIVQAYLPEAYHKTEEDSTTMFLFFNRVAAKVDLLINVVSQIHGLPASLNSASSEALVGICELIGKLYHFSTLNRRFAAIMRRGTTEEWMGYGKFIGEVGGIESRIDIWLNGLKGNEFNEGDCARDLGSLIAQFDHFAETSFNHPVLDAGEQQLGLAHLFDCDLDNFAAAVGFARQAIAGLASEEDIEVEVGDSSLEGGVYEPIQRILDLVRNVKIPSSKMVLQIKEIVQTSSAFQPEVELMLRDLTTSVSNAVDLAVQLAQRIGQHVSTLRNTKEPLRLSDIESFLHDVTAQSASAGSKVHPWELVAMFVSKLGEDLSGTLPKIKEAAKDGRIVSLESTPPWLGRVASIKEAASHNAEVEKQVVKLTEEVKDMLREIKIRDQNLQESGVKVETLERRLEASRKQADIIIELENDVAKARKQEKVYEDAIEQLQAEQDALEVENARLRKGQGQSTDKQGNHVSATPGFGGEPIIIGSGATLESSQLAEQVESLKSAVRFLRSENALLKSRELYNDIHSLSALRYRSEPQMPELVSSNGPTSPSSSESSLPTTPTHSPVRSLPMTKHIIGVESRILLHQMAKFQASAKIVDISNLGGKEGWRSRKNAPELQYREWKKREKRFEKKLEGLVGRSKRLSGL</sequence>
<evidence type="ECO:0000256" key="7">
    <source>
        <dbReference type="ARBA" id="ARBA00023212"/>
    </source>
</evidence>
<evidence type="ECO:0000256" key="1">
    <source>
        <dbReference type="ARBA" id="ARBA00004245"/>
    </source>
</evidence>
<dbReference type="Pfam" id="PF12455">
    <property type="entry name" value="Dynactin"/>
    <property type="match status" value="1"/>
</dbReference>
<evidence type="ECO:0000256" key="6">
    <source>
        <dbReference type="ARBA" id="ARBA00023054"/>
    </source>
</evidence>
<dbReference type="OrthoDB" id="2130750at2759"/>
<evidence type="ECO:0000256" key="4">
    <source>
        <dbReference type="ARBA" id="ARBA00022701"/>
    </source>
</evidence>
<feature type="region of interest" description="Disordered" evidence="9">
    <location>
        <begin position="185"/>
        <end position="260"/>
    </location>
</feature>
<name>A0A854QEE7_CRYNE</name>
<evidence type="ECO:0000256" key="8">
    <source>
        <dbReference type="SAM" id="Coils"/>
    </source>
</evidence>
<proteinExistence type="inferred from homology"/>
<dbReference type="InterPro" id="IPR036859">
    <property type="entry name" value="CAP-Gly_dom_sf"/>
</dbReference>
<dbReference type="GO" id="GO:0030286">
    <property type="term" value="C:dynein complex"/>
    <property type="evidence" value="ECO:0007669"/>
    <property type="project" value="UniProtKB-KW"/>
</dbReference>
<feature type="compositionally biased region" description="Polar residues" evidence="9">
    <location>
        <begin position="111"/>
        <end position="123"/>
    </location>
</feature>
<dbReference type="Pfam" id="PF01302">
    <property type="entry name" value="CAP_GLY"/>
    <property type="match status" value="1"/>
</dbReference>
<dbReference type="PANTHER" id="PTHR18916">
    <property type="entry name" value="DYNACTIN 1-RELATED MICROTUBULE-BINDING"/>
    <property type="match status" value="1"/>
</dbReference>
<dbReference type="PANTHER" id="PTHR18916:SF85">
    <property type="entry name" value="TUBULIN-FOLDING COFACTOR B"/>
    <property type="match status" value="1"/>
</dbReference>
<dbReference type="SMART" id="SM01052">
    <property type="entry name" value="CAP_GLY"/>
    <property type="match status" value="1"/>
</dbReference>
<dbReference type="PROSITE" id="PS50245">
    <property type="entry name" value="CAP_GLY_2"/>
    <property type="match status" value="1"/>
</dbReference>
<feature type="domain" description="CAP-Gly" evidence="10">
    <location>
        <begin position="26"/>
        <end position="68"/>
    </location>
</feature>
<feature type="region of interest" description="Disordered" evidence="9">
    <location>
        <begin position="1084"/>
        <end position="1105"/>
    </location>
</feature>
<evidence type="ECO:0000313" key="12">
    <source>
        <dbReference type="Proteomes" id="UP000199727"/>
    </source>
</evidence>
<dbReference type="InterPro" id="IPR000938">
    <property type="entry name" value="CAP-Gly_domain"/>
</dbReference>
<comment type="caution">
    <text evidence="11">The sequence shown here is derived from an EMBL/GenBank/DDBJ whole genome shotgun (WGS) entry which is preliminary data.</text>
</comment>
<keyword evidence="6 8" id="KW-0175">Coiled coil</keyword>
<dbReference type="GO" id="GO:0031122">
    <property type="term" value="P:cytoplasmic microtubule organization"/>
    <property type="evidence" value="ECO:0007669"/>
    <property type="project" value="TreeGrafter"/>
</dbReference>
<dbReference type="AlphaFoldDB" id="A0A854QEE7"/>
<comment type="subcellular location">
    <subcellularLocation>
        <location evidence="1">Cytoplasm</location>
        <location evidence="1">Cytoskeleton</location>
    </subcellularLocation>
</comment>
<keyword evidence="4" id="KW-0493">Microtubule</keyword>
<dbReference type="EMBL" id="AMKT01000041">
    <property type="protein sequence ID" value="OXG21983.1"/>
    <property type="molecule type" value="Genomic_DNA"/>
</dbReference>
<feature type="region of interest" description="Disordered" evidence="9">
    <location>
        <begin position="78"/>
        <end position="171"/>
    </location>
</feature>
<feature type="region of interest" description="Disordered" evidence="9">
    <location>
        <begin position="1166"/>
        <end position="1197"/>
    </location>
</feature>
<protein>
    <submittedName>
        <fullName evidence="11">Dynactin 1</fullName>
    </submittedName>
</protein>
<keyword evidence="3" id="KW-0963">Cytoplasm</keyword>
<evidence type="ECO:0000256" key="9">
    <source>
        <dbReference type="SAM" id="MobiDB-lite"/>
    </source>
</evidence>
<dbReference type="Gene3D" id="2.30.30.190">
    <property type="entry name" value="CAP Gly-rich-like domain"/>
    <property type="match status" value="1"/>
</dbReference>
<evidence type="ECO:0000313" key="11">
    <source>
        <dbReference type="EMBL" id="OXG21983.1"/>
    </source>
</evidence>
<feature type="compositionally biased region" description="Low complexity" evidence="9">
    <location>
        <begin position="211"/>
        <end position="225"/>
    </location>
</feature>
<reference evidence="11 12" key="1">
    <citation type="submission" date="2017-06" db="EMBL/GenBank/DDBJ databases">
        <title>Global population genomics of the pathogenic fungus Cryptococcus neoformans var. grubii.</title>
        <authorList>
            <person name="Cuomo C."/>
            <person name="Litvintseva A."/>
            <person name="Chen Y."/>
            <person name="Young S."/>
            <person name="Zeng Q."/>
            <person name="Chapman S."/>
            <person name="Gujja S."/>
            <person name="Saif S."/>
            <person name="Birren B."/>
        </authorList>
    </citation>
    <scope>NUCLEOTIDE SEQUENCE [LARGE SCALE GENOMIC DNA]</scope>
    <source>
        <strain evidence="11 12">Tu259-1</strain>
    </source>
</reference>
<dbReference type="GO" id="GO:0035371">
    <property type="term" value="C:microtubule plus-end"/>
    <property type="evidence" value="ECO:0007669"/>
    <property type="project" value="TreeGrafter"/>
</dbReference>
<gene>
    <name evidence="11" type="ORF">C361_03410</name>
</gene>
<evidence type="ECO:0000259" key="10">
    <source>
        <dbReference type="PROSITE" id="PS50245"/>
    </source>
</evidence>